<dbReference type="Proteomes" id="UP000220836">
    <property type="component" value="Unassembled WGS sequence"/>
</dbReference>
<accession>A0A238KBF5</accession>
<dbReference type="Pfam" id="PF13302">
    <property type="entry name" value="Acetyltransf_3"/>
    <property type="match status" value="1"/>
</dbReference>
<evidence type="ECO:0000313" key="3">
    <source>
        <dbReference type="Proteomes" id="UP000220836"/>
    </source>
</evidence>
<dbReference type="PROSITE" id="PS51186">
    <property type="entry name" value="GNAT"/>
    <property type="match status" value="1"/>
</dbReference>
<dbReference type="InterPro" id="IPR000182">
    <property type="entry name" value="GNAT_dom"/>
</dbReference>
<dbReference type="PANTHER" id="PTHR43792:SF1">
    <property type="entry name" value="N-ACETYLTRANSFERASE DOMAIN-CONTAINING PROTEIN"/>
    <property type="match status" value="1"/>
</dbReference>
<dbReference type="SUPFAM" id="SSF55729">
    <property type="entry name" value="Acyl-CoA N-acyltransferases (Nat)"/>
    <property type="match status" value="1"/>
</dbReference>
<dbReference type="GO" id="GO:0016747">
    <property type="term" value="F:acyltransferase activity, transferring groups other than amino-acyl groups"/>
    <property type="evidence" value="ECO:0007669"/>
    <property type="project" value="InterPro"/>
</dbReference>
<keyword evidence="3" id="KW-1185">Reference proteome</keyword>
<sequence length="197" mass="21562">MNDTALITPCEQHRPGPAARQAARLGGKIPSLDTRRLQLRAPRIYDFKAYAKIMESDRSIPMGGPFTRSEAWSNFSGYTALWMLHGHGLWTVDAQTTPSAGFVLLGYDYDDPEVGLGVFLTDSAEGQGFAEEAMIAARAYAFDALKWGTVASFVDVDNIRCIRLLEKLGAARDSETENTASDDGHTLVFRHYAQGAA</sequence>
<dbReference type="Gene3D" id="3.40.630.30">
    <property type="match status" value="1"/>
</dbReference>
<gene>
    <name evidence="2" type="ORF">PEV8663_01863</name>
</gene>
<dbReference type="InterPro" id="IPR016181">
    <property type="entry name" value="Acyl_CoA_acyltransferase"/>
</dbReference>
<dbReference type="RefSeq" id="WP_245910771.1">
    <property type="nucleotide sequence ID" value="NZ_FXYH01000005.1"/>
</dbReference>
<organism evidence="2 3">
    <name type="scientific">Pelagimonas varians</name>
    <dbReference type="NCBI Taxonomy" id="696760"/>
    <lineage>
        <taxon>Bacteria</taxon>
        <taxon>Pseudomonadati</taxon>
        <taxon>Pseudomonadota</taxon>
        <taxon>Alphaproteobacteria</taxon>
        <taxon>Rhodobacterales</taxon>
        <taxon>Roseobacteraceae</taxon>
        <taxon>Pelagimonas</taxon>
    </lineage>
</organism>
<dbReference type="InterPro" id="IPR051531">
    <property type="entry name" value="N-acetyltransferase"/>
</dbReference>
<evidence type="ECO:0000313" key="2">
    <source>
        <dbReference type="EMBL" id="SMX39764.1"/>
    </source>
</evidence>
<proteinExistence type="predicted"/>
<evidence type="ECO:0000259" key="1">
    <source>
        <dbReference type="PROSITE" id="PS51186"/>
    </source>
</evidence>
<dbReference type="AlphaFoldDB" id="A0A238KBF5"/>
<feature type="domain" description="N-acetyltransferase" evidence="1">
    <location>
        <begin position="37"/>
        <end position="194"/>
    </location>
</feature>
<dbReference type="PANTHER" id="PTHR43792">
    <property type="entry name" value="GNAT FAMILY, PUTATIVE (AFU_ORTHOLOGUE AFUA_3G00765)-RELATED-RELATED"/>
    <property type="match status" value="1"/>
</dbReference>
<protein>
    <recommendedName>
        <fullName evidence="1">N-acetyltransferase domain-containing protein</fullName>
    </recommendedName>
</protein>
<name>A0A238KBF5_9RHOB</name>
<reference evidence="2 3" key="1">
    <citation type="submission" date="2017-05" db="EMBL/GenBank/DDBJ databases">
        <authorList>
            <person name="Song R."/>
            <person name="Chenine A.L."/>
            <person name="Ruprecht R.M."/>
        </authorList>
    </citation>
    <scope>NUCLEOTIDE SEQUENCE [LARGE SCALE GENOMIC DNA]</scope>
    <source>
        <strain evidence="2 3">CECT 8663</strain>
    </source>
</reference>
<dbReference type="EMBL" id="FXYH01000005">
    <property type="protein sequence ID" value="SMX39764.1"/>
    <property type="molecule type" value="Genomic_DNA"/>
</dbReference>